<evidence type="ECO:0000256" key="8">
    <source>
        <dbReference type="ARBA" id="ARBA00023004"/>
    </source>
</evidence>
<gene>
    <name evidence="12" type="ORF">AERYTH_04425</name>
</gene>
<dbReference type="PANTHER" id="PTHR43809">
    <property type="entry name" value="NITRITE REDUCTASE (NADH) LARGE SUBUNIT"/>
    <property type="match status" value="1"/>
</dbReference>
<evidence type="ECO:0000256" key="9">
    <source>
        <dbReference type="ARBA" id="ARBA00023014"/>
    </source>
</evidence>
<keyword evidence="5" id="KW-0349">Heme</keyword>
<dbReference type="InterPro" id="IPR023753">
    <property type="entry name" value="FAD/NAD-binding_dom"/>
</dbReference>
<evidence type="ECO:0000256" key="6">
    <source>
        <dbReference type="ARBA" id="ARBA00022723"/>
    </source>
</evidence>
<dbReference type="PATRIC" id="fig|2041.4.peg.924"/>
<dbReference type="GO" id="GO:0016491">
    <property type="term" value="F:oxidoreductase activity"/>
    <property type="evidence" value="ECO:0007669"/>
    <property type="project" value="UniProtKB-KW"/>
</dbReference>
<name>A0A0U4C7U1_9ACTN</name>
<dbReference type="Proteomes" id="UP000067689">
    <property type="component" value="Chromosome"/>
</dbReference>
<comment type="cofactor">
    <cofactor evidence="1">
        <name>siroheme</name>
        <dbReference type="ChEBI" id="CHEBI:60052"/>
    </cofactor>
</comment>
<dbReference type="InterPro" id="IPR052034">
    <property type="entry name" value="NasD-like"/>
</dbReference>
<evidence type="ECO:0000256" key="1">
    <source>
        <dbReference type="ARBA" id="ARBA00001929"/>
    </source>
</evidence>
<dbReference type="Pfam" id="PF07992">
    <property type="entry name" value="Pyr_redox_2"/>
    <property type="match status" value="1"/>
</dbReference>
<keyword evidence="9" id="KW-0411">Iron-sulfur</keyword>
<dbReference type="GO" id="GO:0051536">
    <property type="term" value="F:iron-sulfur cluster binding"/>
    <property type="evidence" value="ECO:0007669"/>
    <property type="project" value="UniProtKB-KW"/>
</dbReference>
<comment type="pathway">
    <text evidence="3">Nitrogen metabolism; nitrate reduction (assimilation).</text>
</comment>
<feature type="domain" description="FAD/NAD(P)-binding" evidence="11">
    <location>
        <begin position="8"/>
        <end position="272"/>
    </location>
</feature>
<reference evidence="12 13" key="1">
    <citation type="journal article" date="1991" name="Int. J. Syst. Bacteriol.">
        <title>Description of the erythromycin-producing bacterium Arthrobacter sp. strain NRRL B-3381 as Aeromicrobium erythreum gen. nov., sp. nov.</title>
        <authorList>
            <person name="Miller E.S."/>
            <person name="Woese C.R."/>
            <person name="Brenner S."/>
        </authorList>
    </citation>
    <scope>NUCLEOTIDE SEQUENCE [LARGE SCALE GENOMIC DNA]</scope>
    <source>
        <strain evidence="12 13">AR18</strain>
    </source>
</reference>
<dbReference type="AlphaFoldDB" id="A0A0U4C7U1"/>
<evidence type="ECO:0000256" key="4">
    <source>
        <dbReference type="ARBA" id="ARBA00010429"/>
    </source>
</evidence>
<dbReference type="GO" id="GO:0046872">
    <property type="term" value="F:metal ion binding"/>
    <property type="evidence" value="ECO:0007669"/>
    <property type="project" value="UniProtKB-KW"/>
</dbReference>
<dbReference type="InterPro" id="IPR007419">
    <property type="entry name" value="BFD-like_2Fe2S-bd_dom"/>
</dbReference>
<dbReference type="InterPro" id="IPR041854">
    <property type="entry name" value="BFD-like_2Fe2S-bd_dom_sf"/>
</dbReference>
<evidence type="ECO:0000313" key="12">
    <source>
        <dbReference type="EMBL" id="ALX03998.1"/>
    </source>
</evidence>
<dbReference type="STRING" id="2041.AERYTH_04425"/>
<evidence type="ECO:0000259" key="10">
    <source>
        <dbReference type="Pfam" id="PF04324"/>
    </source>
</evidence>
<dbReference type="Gene3D" id="3.50.50.60">
    <property type="entry name" value="FAD/NAD(P)-binding domain"/>
    <property type="match status" value="2"/>
</dbReference>
<dbReference type="PRINTS" id="PR00368">
    <property type="entry name" value="FADPNR"/>
</dbReference>
<evidence type="ECO:0000256" key="7">
    <source>
        <dbReference type="ARBA" id="ARBA00023002"/>
    </source>
</evidence>
<proteinExistence type="inferred from homology"/>
<sequence>MVGHRFVEEALRLDPAADVVLLGEESYEPYNRVLLSELVAGRTDLASLTLPEASGARVRRGVRAVELDVAARRVLLDDGSDEPWDHLVLALGARARVLPLAGLDAGGGRLVGGAHVLRTVDDARGVVAGALNARRACVVGAGAIGVEVACGLRRRGLDVTVLASRDGVLDRDLDPRVSAVATRTLRDLDVAVVPQAGVRAVDVAQGHVDAVVLGDGTRVPTDLLVLATGSVPRTELAVEAGLTVRHGIVVDADLRTSDPSVSAIGDCAETPDGVSGLVAPGWAQADALAARLVRDRPVPALPVQGATLRLKAVGLDVVTAGTRASTAHEDDRVLALDDAGARRYVEVVVRQGTLVGMTCVGSPELAARLAVQLDRPGIVPPDPLQLLVGAPEDQPGSPTTMPSSTTVCRCNGVTKADVVAAWDGGCCTVDDVVASTRATTGCGGCRTLVCGLVDWLQEVDPAVPATSQQAAAVRERGVAAR</sequence>
<dbReference type="SUPFAM" id="SSF51905">
    <property type="entry name" value="FAD/NAD(P)-binding domain"/>
    <property type="match status" value="2"/>
</dbReference>
<dbReference type="Gene3D" id="1.10.10.1100">
    <property type="entry name" value="BFD-like [2Fe-2S]-binding domain"/>
    <property type="match status" value="1"/>
</dbReference>
<keyword evidence="13" id="KW-1185">Reference proteome</keyword>
<dbReference type="KEGG" id="aer:AERYTH_04425"/>
<evidence type="ECO:0000313" key="13">
    <source>
        <dbReference type="Proteomes" id="UP000067689"/>
    </source>
</evidence>
<organism evidence="12 13">
    <name type="scientific">Aeromicrobium erythreum</name>
    <dbReference type="NCBI Taxonomy" id="2041"/>
    <lineage>
        <taxon>Bacteria</taxon>
        <taxon>Bacillati</taxon>
        <taxon>Actinomycetota</taxon>
        <taxon>Actinomycetes</taxon>
        <taxon>Propionibacteriales</taxon>
        <taxon>Nocardioidaceae</taxon>
        <taxon>Aeromicrobium</taxon>
    </lineage>
</organism>
<dbReference type="InterPro" id="IPR036188">
    <property type="entry name" value="FAD/NAD-bd_sf"/>
</dbReference>
<evidence type="ECO:0000256" key="3">
    <source>
        <dbReference type="ARBA" id="ARBA00005096"/>
    </source>
</evidence>
<comment type="similarity">
    <text evidence="4">Belongs to the nitrite and sulfite reductase 4Fe-4S domain family.</text>
</comment>
<evidence type="ECO:0000259" key="11">
    <source>
        <dbReference type="Pfam" id="PF07992"/>
    </source>
</evidence>
<evidence type="ECO:0000256" key="2">
    <source>
        <dbReference type="ARBA" id="ARBA00001966"/>
    </source>
</evidence>
<keyword evidence="6" id="KW-0479">Metal-binding</keyword>
<accession>A0A0U4C7U1</accession>
<evidence type="ECO:0008006" key="14">
    <source>
        <dbReference type="Google" id="ProtNLM"/>
    </source>
</evidence>
<keyword evidence="8" id="KW-0408">Iron</keyword>
<comment type="cofactor">
    <cofactor evidence="2">
        <name>[4Fe-4S] cluster</name>
        <dbReference type="ChEBI" id="CHEBI:49883"/>
    </cofactor>
</comment>
<protein>
    <recommendedName>
        <fullName evidence="14">Electron transfer flavoprotein</fullName>
    </recommendedName>
</protein>
<keyword evidence="7" id="KW-0560">Oxidoreductase</keyword>
<dbReference type="PANTHER" id="PTHR43809:SF1">
    <property type="entry name" value="NITRITE REDUCTASE (NADH) LARGE SUBUNIT"/>
    <property type="match status" value="1"/>
</dbReference>
<feature type="domain" description="BFD-like [2Fe-2S]-binding" evidence="10">
    <location>
        <begin position="407"/>
        <end position="448"/>
    </location>
</feature>
<dbReference type="Pfam" id="PF04324">
    <property type="entry name" value="Fer2_BFD"/>
    <property type="match status" value="1"/>
</dbReference>
<dbReference type="EMBL" id="CP011502">
    <property type="protein sequence ID" value="ALX03998.1"/>
    <property type="molecule type" value="Genomic_DNA"/>
</dbReference>
<evidence type="ECO:0000256" key="5">
    <source>
        <dbReference type="ARBA" id="ARBA00022617"/>
    </source>
</evidence>